<proteinExistence type="predicted"/>
<dbReference type="Gene3D" id="1.20.1280.50">
    <property type="match status" value="1"/>
</dbReference>
<evidence type="ECO:0008006" key="3">
    <source>
        <dbReference type="Google" id="ProtNLM"/>
    </source>
</evidence>
<dbReference type="Proteomes" id="UP000054270">
    <property type="component" value="Unassembled WGS sequence"/>
</dbReference>
<keyword evidence="2" id="KW-1185">Reference proteome</keyword>
<accession>A0A0D2Q2V1</accession>
<dbReference type="STRING" id="945553.A0A0D2Q2V1"/>
<dbReference type="CDD" id="cd09917">
    <property type="entry name" value="F-box_SF"/>
    <property type="match status" value="1"/>
</dbReference>
<dbReference type="OMA" id="CTHPKLA"/>
<organism evidence="1 2">
    <name type="scientific">Hypholoma sublateritium (strain FD-334 SS-4)</name>
    <dbReference type="NCBI Taxonomy" id="945553"/>
    <lineage>
        <taxon>Eukaryota</taxon>
        <taxon>Fungi</taxon>
        <taxon>Dikarya</taxon>
        <taxon>Basidiomycota</taxon>
        <taxon>Agaricomycotina</taxon>
        <taxon>Agaricomycetes</taxon>
        <taxon>Agaricomycetidae</taxon>
        <taxon>Agaricales</taxon>
        <taxon>Agaricineae</taxon>
        <taxon>Strophariaceae</taxon>
        <taxon>Hypholoma</taxon>
    </lineage>
</organism>
<protein>
    <recommendedName>
        <fullName evidence="3">F-box domain-containing protein</fullName>
    </recommendedName>
</protein>
<dbReference type="SUPFAM" id="SSF81383">
    <property type="entry name" value="F-box domain"/>
    <property type="match status" value="1"/>
</dbReference>
<evidence type="ECO:0000313" key="2">
    <source>
        <dbReference type="Proteomes" id="UP000054270"/>
    </source>
</evidence>
<dbReference type="OrthoDB" id="3226064at2759"/>
<gene>
    <name evidence="1" type="ORF">HYPSUDRAFT_199569</name>
</gene>
<dbReference type="InterPro" id="IPR036047">
    <property type="entry name" value="F-box-like_dom_sf"/>
</dbReference>
<dbReference type="AlphaFoldDB" id="A0A0D2Q2V1"/>
<reference evidence="2" key="1">
    <citation type="submission" date="2014-04" db="EMBL/GenBank/DDBJ databases">
        <title>Evolutionary Origins and Diversification of the Mycorrhizal Mutualists.</title>
        <authorList>
            <consortium name="DOE Joint Genome Institute"/>
            <consortium name="Mycorrhizal Genomics Consortium"/>
            <person name="Kohler A."/>
            <person name="Kuo A."/>
            <person name="Nagy L.G."/>
            <person name="Floudas D."/>
            <person name="Copeland A."/>
            <person name="Barry K.W."/>
            <person name="Cichocki N."/>
            <person name="Veneault-Fourrey C."/>
            <person name="LaButti K."/>
            <person name="Lindquist E.A."/>
            <person name="Lipzen A."/>
            <person name="Lundell T."/>
            <person name="Morin E."/>
            <person name="Murat C."/>
            <person name="Riley R."/>
            <person name="Ohm R."/>
            <person name="Sun H."/>
            <person name="Tunlid A."/>
            <person name="Henrissat B."/>
            <person name="Grigoriev I.V."/>
            <person name="Hibbett D.S."/>
            <person name="Martin F."/>
        </authorList>
    </citation>
    <scope>NUCLEOTIDE SEQUENCE [LARGE SCALE GENOMIC DNA]</scope>
    <source>
        <strain evidence="2">FD-334 SS-4</strain>
    </source>
</reference>
<name>A0A0D2Q2V1_HYPSF</name>
<dbReference type="EMBL" id="KN817530">
    <property type="protein sequence ID" value="KJA25885.1"/>
    <property type="molecule type" value="Genomic_DNA"/>
</dbReference>
<evidence type="ECO:0000313" key="1">
    <source>
        <dbReference type="EMBL" id="KJA25885.1"/>
    </source>
</evidence>
<sequence length="437" mass="49304">MSVYASATVLGFPVELVQHILAFCHPWDVAAFSQTCRAAFALVYHSSDQYLWCQLYVNQFDVPKLAANPSATMNEKFEWKKELTSRMAVEVALFRGPTSETEMKNTFATLIGIINELSATTSSTGSSLTVKWLKRVVSDSLLLSNLYNQGDTGEDVEMHCQLRSCLAMTLDNRSDKKTFEILSHRRDQSRAYVYDLRNYRASNRWGPFKPGGGVNWIHVEHLINVTALNIRELPGSWANTRPPSCLDPPRFTSIPPAEGGLFNDWAGVEGTWRRYVCFMDYRDLYAFNFTDLADGPRHPKFFKDPFREATRLIEVKTHLIPSSRMRYHRLPEGAGDKTSRFPPLCFSGTSKGVNGNEAAVEGFVVMGKDGVPRWQLTSIYDEHPQWSSTGVQIGGPKSAMGVAGVWTTTHHDQDDPVGPFWLWKVEDNSPTHLMEFT</sequence>